<evidence type="ECO:0000313" key="1">
    <source>
        <dbReference type="EMBL" id="MFE5986002.1"/>
    </source>
</evidence>
<dbReference type="EMBL" id="JBHTRV010000085">
    <property type="protein sequence ID" value="MFE5986002.1"/>
    <property type="molecule type" value="Genomic_DNA"/>
</dbReference>
<accession>A0ABW6JAA6</accession>
<name>A0ABW6JAA6_STRWE</name>
<evidence type="ECO:0000313" key="2">
    <source>
        <dbReference type="Proteomes" id="UP001600424"/>
    </source>
</evidence>
<dbReference type="SUPFAM" id="SSF56219">
    <property type="entry name" value="DNase I-like"/>
    <property type="match status" value="1"/>
</dbReference>
<comment type="caution">
    <text evidence="1">The sequence shown here is derived from an EMBL/GenBank/DDBJ whole genome shotgun (WGS) entry which is preliminary data.</text>
</comment>
<dbReference type="InterPro" id="IPR036691">
    <property type="entry name" value="Endo/exonu/phosph_ase_sf"/>
</dbReference>
<dbReference type="RefSeq" id="WP_386256917.1">
    <property type="nucleotide sequence ID" value="NZ_JBHTRV010000085.1"/>
</dbReference>
<proteinExistence type="predicted"/>
<organism evidence="1 2">
    <name type="scientific">Streptomyces wedmorensis</name>
    <dbReference type="NCBI Taxonomy" id="43759"/>
    <lineage>
        <taxon>Bacteria</taxon>
        <taxon>Bacillati</taxon>
        <taxon>Actinomycetota</taxon>
        <taxon>Actinomycetes</taxon>
        <taxon>Kitasatosporales</taxon>
        <taxon>Streptomycetaceae</taxon>
        <taxon>Streptomyces</taxon>
    </lineage>
</organism>
<reference evidence="1 2" key="1">
    <citation type="submission" date="2024-09" db="EMBL/GenBank/DDBJ databases">
        <title>The Natural Products Discovery Center: Release of the First 8490 Sequenced Strains for Exploring Actinobacteria Biosynthetic Diversity.</title>
        <authorList>
            <person name="Kalkreuter E."/>
            <person name="Kautsar S.A."/>
            <person name="Yang D."/>
            <person name="Bader C.D."/>
            <person name="Teijaro C.N."/>
            <person name="Fluegel L."/>
            <person name="Davis C.M."/>
            <person name="Simpson J.R."/>
            <person name="Lauterbach L."/>
            <person name="Steele A.D."/>
            <person name="Gui C."/>
            <person name="Meng S."/>
            <person name="Li G."/>
            <person name="Viehrig K."/>
            <person name="Ye F."/>
            <person name="Su P."/>
            <person name="Kiefer A.F."/>
            <person name="Nichols A."/>
            <person name="Cepeda A.J."/>
            <person name="Yan W."/>
            <person name="Fan B."/>
            <person name="Jiang Y."/>
            <person name="Adhikari A."/>
            <person name="Zheng C.-J."/>
            <person name="Schuster L."/>
            <person name="Cowan T.M."/>
            <person name="Smanski M.J."/>
            <person name="Chevrette M.G."/>
            <person name="De Carvalho L.P.S."/>
            <person name="Shen B."/>
        </authorList>
    </citation>
    <scope>NUCLEOTIDE SEQUENCE [LARGE SCALE GENOMIC DNA]</scope>
    <source>
        <strain evidence="1 2">NPDC056472</strain>
    </source>
</reference>
<dbReference type="PANTHER" id="PTHR42834">
    <property type="entry name" value="ENDONUCLEASE/EXONUCLEASE/PHOSPHATASE FAMILY PROTEIN (AFU_ORTHOLOGUE AFUA_3G09210)"/>
    <property type="match status" value="1"/>
</dbReference>
<dbReference type="PANTHER" id="PTHR42834:SF1">
    <property type="entry name" value="ENDONUCLEASE_EXONUCLEASE_PHOSPHATASE FAMILY PROTEIN (AFU_ORTHOLOGUE AFUA_3G09210)"/>
    <property type="match status" value="1"/>
</dbReference>
<sequence>MNGFAKQILAVQPSARVVVLGDLDDFEFSGTMSALTSGSVLPPLVNSLPAGERYTYVYQGNSQALDRILTSQPGKGSRSRH</sequence>
<protein>
    <submittedName>
        <fullName evidence="1">Uncharacterized protein</fullName>
    </submittedName>
</protein>
<keyword evidence="2" id="KW-1185">Reference proteome</keyword>
<dbReference type="Proteomes" id="UP001600424">
    <property type="component" value="Unassembled WGS sequence"/>
</dbReference>
<gene>
    <name evidence="1" type="ORF">ACFQ63_40895</name>
</gene>